<comment type="similarity">
    <text evidence="3 4">In the N-terminal section; belongs to the HFCD (homo-oligomeric flavin containing Cys decarboxylase) superfamily.</text>
</comment>
<protein>
    <recommendedName>
        <fullName evidence="3">Coenzyme A biosynthesis bifunctional protein CoaBC</fullName>
    </recommendedName>
    <alternativeName>
        <fullName evidence="3">DNA/pantothenate metabolism flavoprotein</fullName>
    </alternativeName>
    <alternativeName>
        <fullName evidence="3">Phosphopantothenoylcysteine synthetase/decarboxylase</fullName>
        <shortName evidence="3">PPCS-PPCDC</shortName>
    </alternativeName>
    <domain>
        <recommendedName>
            <fullName evidence="3">Phosphopantothenoylcysteine decarboxylase</fullName>
            <shortName evidence="3">PPC decarboxylase</shortName>
            <shortName evidence="3">PPC-DC</shortName>
            <ecNumber evidence="3">4.1.1.36</ecNumber>
        </recommendedName>
        <alternativeName>
            <fullName evidence="3">CoaC</fullName>
        </alternativeName>
    </domain>
    <domain>
        <recommendedName>
            <fullName evidence="3">Phosphopantothenate--cysteine ligase</fullName>
            <ecNumber evidence="3">6.3.2.5</ecNumber>
        </recommendedName>
        <alternativeName>
            <fullName evidence="3">CoaB</fullName>
        </alternativeName>
        <alternativeName>
            <fullName evidence="3">Phosphopantothenoylcysteine synthetase</fullName>
            <shortName evidence="3">PPC synthetase</shortName>
            <shortName evidence="3">PPC-S</shortName>
        </alternativeName>
    </domain>
</protein>
<dbReference type="InterPro" id="IPR036551">
    <property type="entry name" value="Flavin_trans-like"/>
</dbReference>
<dbReference type="GO" id="GO:0046872">
    <property type="term" value="F:metal ion binding"/>
    <property type="evidence" value="ECO:0007669"/>
    <property type="project" value="UniProtKB-KW"/>
</dbReference>
<evidence type="ECO:0000256" key="1">
    <source>
        <dbReference type="ARBA" id="ARBA00022793"/>
    </source>
</evidence>
<feature type="binding site" evidence="3">
    <location>
        <position position="341"/>
    </location>
    <ligand>
        <name>CTP</name>
        <dbReference type="ChEBI" id="CHEBI:37563"/>
    </ligand>
</feature>
<comment type="similarity">
    <text evidence="3 4">In the C-terminal section; belongs to the PPC synthetase family.</text>
</comment>
<accession>A0A2S1YN03</accession>
<feature type="domain" description="DNA/pantothenate metabolism flavoprotein C-terminal" evidence="6">
    <location>
        <begin position="189"/>
        <end position="397"/>
    </location>
</feature>
<keyword evidence="8" id="KW-1185">Reference proteome</keyword>
<dbReference type="EMBL" id="CP029255">
    <property type="protein sequence ID" value="AWK05421.1"/>
    <property type="molecule type" value="Genomic_DNA"/>
</dbReference>
<keyword evidence="3 4" id="KW-0285">Flavoprotein</keyword>
<comment type="catalytic activity">
    <reaction evidence="3 4">
        <text>N-[(R)-4-phosphopantothenoyl]-L-cysteine + H(+) = (R)-4'-phosphopantetheine + CO2</text>
        <dbReference type="Rhea" id="RHEA:16793"/>
        <dbReference type="ChEBI" id="CHEBI:15378"/>
        <dbReference type="ChEBI" id="CHEBI:16526"/>
        <dbReference type="ChEBI" id="CHEBI:59458"/>
        <dbReference type="ChEBI" id="CHEBI:61723"/>
        <dbReference type="EC" id="4.1.1.36"/>
    </reaction>
</comment>
<dbReference type="GO" id="GO:0015937">
    <property type="term" value="P:coenzyme A biosynthetic process"/>
    <property type="evidence" value="ECO:0007669"/>
    <property type="project" value="UniProtKB-UniRule"/>
</dbReference>
<comment type="function">
    <text evidence="4">Catalyzes two steps in the biosynthesis of coenzyme A. In the first step cysteine is conjugated to 4'-phosphopantothenate to form 4-phosphopantothenoylcysteine, in the latter compound is decarboxylated to form 4'-phosphopantotheine.</text>
</comment>
<organism evidence="7 8">
    <name type="scientific">Flavobacterium crocinum</name>
    <dbReference type="NCBI Taxonomy" id="2183896"/>
    <lineage>
        <taxon>Bacteria</taxon>
        <taxon>Pseudomonadati</taxon>
        <taxon>Bacteroidota</taxon>
        <taxon>Flavobacteriia</taxon>
        <taxon>Flavobacteriales</taxon>
        <taxon>Flavobacteriaceae</taxon>
        <taxon>Flavobacterium</taxon>
    </lineage>
</organism>
<keyword evidence="1 3" id="KW-0210">Decarboxylase</keyword>
<comment type="catalytic activity">
    <reaction evidence="3 4">
        <text>(R)-4'-phosphopantothenate + L-cysteine + CTP = N-[(R)-4-phosphopantothenoyl]-L-cysteine + CMP + diphosphate + H(+)</text>
        <dbReference type="Rhea" id="RHEA:19397"/>
        <dbReference type="ChEBI" id="CHEBI:10986"/>
        <dbReference type="ChEBI" id="CHEBI:15378"/>
        <dbReference type="ChEBI" id="CHEBI:33019"/>
        <dbReference type="ChEBI" id="CHEBI:35235"/>
        <dbReference type="ChEBI" id="CHEBI:37563"/>
        <dbReference type="ChEBI" id="CHEBI:59458"/>
        <dbReference type="ChEBI" id="CHEBI:60377"/>
        <dbReference type="EC" id="6.3.2.5"/>
    </reaction>
</comment>
<dbReference type="HAMAP" id="MF_02225">
    <property type="entry name" value="CoaBC"/>
    <property type="match status" value="1"/>
</dbReference>
<dbReference type="Proteomes" id="UP000245250">
    <property type="component" value="Chromosome"/>
</dbReference>
<dbReference type="GO" id="GO:0071513">
    <property type="term" value="C:phosphopantothenoylcysteine decarboxylase complex"/>
    <property type="evidence" value="ECO:0007669"/>
    <property type="project" value="TreeGrafter"/>
</dbReference>
<name>A0A2S1YN03_9FLAO</name>
<reference evidence="7 8" key="1">
    <citation type="submission" date="2018-05" db="EMBL/GenBank/DDBJ databases">
        <title>Genome sequencing of Flavobacterium sp. HYN0056.</title>
        <authorList>
            <person name="Yi H."/>
            <person name="Baek C."/>
        </authorList>
    </citation>
    <scope>NUCLEOTIDE SEQUENCE [LARGE SCALE GENOMIC DNA]</scope>
    <source>
        <strain evidence="7 8">HYN0056</strain>
    </source>
</reference>
<gene>
    <name evidence="3 7" type="primary">coaBC</name>
    <name evidence="7" type="ORF">HYN56_14720</name>
</gene>
<dbReference type="GO" id="GO:0010181">
    <property type="term" value="F:FMN binding"/>
    <property type="evidence" value="ECO:0007669"/>
    <property type="project" value="UniProtKB-UniRule"/>
</dbReference>
<dbReference type="Pfam" id="PF02441">
    <property type="entry name" value="Flavoprotein"/>
    <property type="match status" value="1"/>
</dbReference>
<dbReference type="NCBIfam" id="TIGR00521">
    <property type="entry name" value="coaBC_dfp"/>
    <property type="match status" value="1"/>
</dbReference>
<dbReference type="EC" id="4.1.1.36" evidence="3"/>
<dbReference type="InterPro" id="IPR005252">
    <property type="entry name" value="CoaBC"/>
</dbReference>
<feature type="binding site" evidence="3">
    <location>
        <position position="283"/>
    </location>
    <ligand>
        <name>CTP</name>
        <dbReference type="ChEBI" id="CHEBI:37563"/>
    </ligand>
</feature>
<dbReference type="Gene3D" id="3.40.50.1950">
    <property type="entry name" value="Flavin prenyltransferase-like"/>
    <property type="match status" value="1"/>
</dbReference>
<dbReference type="GO" id="GO:0004633">
    <property type="term" value="F:phosphopantothenoylcysteine decarboxylase activity"/>
    <property type="evidence" value="ECO:0007669"/>
    <property type="project" value="UniProtKB-UniRule"/>
</dbReference>
<dbReference type="EC" id="6.3.2.5" evidence="3"/>
<sequence>MSVLNGKKVLLGVSGGIAAYKTASLVRLFIKAGAHVQVIMTPASKDFVTPLTLSTLSKNPVHSSFFNQDDEEAVWNNHVELALWADIMLIAPATANTLSKMTTGNCDNLLIAAYLSAKCPVYFAPAMDLDMYKHPSTVSSFNSLKQFGNTMIPAEAGELASGLSGEGRMAEPENIIAFLEADLESKLPLKGKKILVTAGPTYEAIDPVRFIGNHSSGKMGFDIANEAANLGAEVFLIAGPTHLKVKNASVKVVDVISAQEMYDACHLYFNDVDAAIAAAAVADYRPKVVASQKIKKSDAEFSIELEKTKDILSSLGAIKKNQFLIGFALETENEIENAKLKIQKKNLDLIVLNSLQDKGAGFKKETNKVTFIDKNFEIEPMELKSKESVAADILNKVILHFSKD</sequence>
<dbReference type="KEGG" id="fcr:HYN56_14720"/>
<evidence type="ECO:0000256" key="3">
    <source>
        <dbReference type="HAMAP-Rule" id="MF_02225"/>
    </source>
</evidence>
<evidence type="ECO:0000313" key="7">
    <source>
        <dbReference type="EMBL" id="AWK05421.1"/>
    </source>
</evidence>
<dbReference type="OrthoDB" id="9802554at2"/>
<dbReference type="PANTHER" id="PTHR14359:SF6">
    <property type="entry name" value="PHOSPHOPANTOTHENOYLCYSTEINE DECARBOXYLASE"/>
    <property type="match status" value="1"/>
</dbReference>
<comment type="function">
    <text evidence="3">Catalyzes two sequential steps in the biosynthesis of coenzyme A. In the first step cysteine is conjugated to 4'-phosphopantothenate to form 4-phosphopantothenoylcysteine. In the second step the latter compound is decarboxylated to form 4'-phosphopantotheine.</text>
</comment>
<comment type="pathway">
    <text evidence="3 4">Cofactor biosynthesis; coenzyme A biosynthesis; CoA from (R)-pantothenate: step 2/5.</text>
</comment>
<dbReference type="SUPFAM" id="SSF102645">
    <property type="entry name" value="CoaB-like"/>
    <property type="match status" value="1"/>
</dbReference>
<dbReference type="SUPFAM" id="SSF52507">
    <property type="entry name" value="Homo-oligomeric flavin-containing Cys decarboxylases, HFCD"/>
    <property type="match status" value="1"/>
</dbReference>
<dbReference type="RefSeq" id="WP_109192865.1">
    <property type="nucleotide sequence ID" value="NZ_CP029255.1"/>
</dbReference>
<dbReference type="Pfam" id="PF04127">
    <property type="entry name" value="DFP"/>
    <property type="match status" value="1"/>
</dbReference>
<keyword evidence="2 3" id="KW-0456">Lyase</keyword>
<dbReference type="UniPathway" id="UPA00241">
    <property type="reaction ID" value="UER00353"/>
</dbReference>
<evidence type="ECO:0000259" key="5">
    <source>
        <dbReference type="Pfam" id="PF02441"/>
    </source>
</evidence>
<dbReference type="InterPro" id="IPR035929">
    <property type="entry name" value="CoaB-like_sf"/>
</dbReference>
<dbReference type="GO" id="GO:0015941">
    <property type="term" value="P:pantothenate catabolic process"/>
    <property type="evidence" value="ECO:0007669"/>
    <property type="project" value="InterPro"/>
</dbReference>
<evidence type="ECO:0000313" key="8">
    <source>
        <dbReference type="Proteomes" id="UP000245250"/>
    </source>
</evidence>
<dbReference type="InterPro" id="IPR007085">
    <property type="entry name" value="DNA/pantothenate-metab_flavo_C"/>
</dbReference>
<feature type="binding site" evidence="3">
    <location>
        <position position="327"/>
    </location>
    <ligand>
        <name>CTP</name>
        <dbReference type="ChEBI" id="CHEBI:37563"/>
    </ligand>
</feature>
<keyword evidence="3" id="KW-0479">Metal-binding</keyword>
<comment type="pathway">
    <text evidence="3 4">Cofactor biosynthesis; coenzyme A biosynthesis; CoA from (R)-pantothenate: step 3/5.</text>
</comment>
<feature type="region of interest" description="Phosphopantothenate--cysteine ligase" evidence="3">
    <location>
        <begin position="194"/>
        <end position="404"/>
    </location>
</feature>
<evidence type="ECO:0000256" key="4">
    <source>
        <dbReference type="RuleBase" id="RU364078"/>
    </source>
</evidence>
<comment type="cofactor">
    <cofactor evidence="3">
        <name>FMN</name>
        <dbReference type="ChEBI" id="CHEBI:58210"/>
    </cofactor>
    <text evidence="3">Binds 1 FMN per subunit.</text>
</comment>
<keyword evidence="3" id="KW-0460">Magnesium</keyword>
<comment type="caution">
    <text evidence="3">Lacks conserved residue(s) required for the propagation of feature annotation.</text>
</comment>
<proteinExistence type="inferred from homology"/>
<evidence type="ECO:0000256" key="2">
    <source>
        <dbReference type="ARBA" id="ARBA00023239"/>
    </source>
</evidence>
<feature type="region of interest" description="Phosphopantothenoylcysteine decarboxylase" evidence="3">
    <location>
        <begin position="1"/>
        <end position="193"/>
    </location>
</feature>
<dbReference type="PANTHER" id="PTHR14359">
    <property type="entry name" value="HOMO-OLIGOMERIC FLAVIN CONTAINING CYS DECARBOXYLASE FAMILY"/>
    <property type="match status" value="1"/>
</dbReference>
<dbReference type="Gene3D" id="3.40.50.10300">
    <property type="entry name" value="CoaB-like"/>
    <property type="match status" value="1"/>
</dbReference>
<keyword evidence="3" id="KW-0511">Multifunctional enzyme</keyword>
<feature type="binding site" evidence="3">
    <location>
        <position position="293"/>
    </location>
    <ligand>
        <name>CTP</name>
        <dbReference type="ChEBI" id="CHEBI:37563"/>
    </ligand>
</feature>
<keyword evidence="3 4" id="KW-0436">Ligase</keyword>
<evidence type="ECO:0000259" key="6">
    <source>
        <dbReference type="Pfam" id="PF04127"/>
    </source>
</evidence>
<dbReference type="GO" id="GO:0004632">
    <property type="term" value="F:phosphopantothenate--cysteine ligase activity"/>
    <property type="evidence" value="ECO:0007669"/>
    <property type="project" value="UniProtKB-UniRule"/>
</dbReference>
<feature type="binding site" evidence="3">
    <location>
        <position position="345"/>
    </location>
    <ligand>
        <name>CTP</name>
        <dbReference type="ChEBI" id="CHEBI:37563"/>
    </ligand>
</feature>
<dbReference type="InterPro" id="IPR003382">
    <property type="entry name" value="Flavoprotein"/>
</dbReference>
<keyword evidence="3 4" id="KW-0288">FMN</keyword>
<comment type="cofactor">
    <cofactor evidence="3">
        <name>Mg(2+)</name>
        <dbReference type="ChEBI" id="CHEBI:18420"/>
    </cofactor>
</comment>
<dbReference type="AlphaFoldDB" id="A0A2S1YN03"/>
<feature type="domain" description="Flavoprotein" evidence="5">
    <location>
        <begin position="7"/>
        <end position="178"/>
    </location>
</feature>